<reference evidence="1 2" key="1">
    <citation type="submission" date="2020-07" db="EMBL/GenBank/DDBJ databases">
        <title>Genus Haemophilus, Bergeys manual.</title>
        <authorList>
            <person name="Noerskov-Lauritsen N."/>
        </authorList>
    </citation>
    <scope>NUCLEOTIDE SEQUENCE [LARGE SCALE GENOMIC DNA]</scope>
    <source>
        <strain evidence="1 2">CCUG30047</strain>
    </source>
</reference>
<dbReference type="RefSeq" id="WP_118788336.1">
    <property type="nucleotide sequence ID" value="NZ_JACBKA010000043.1"/>
</dbReference>
<dbReference type="AlphaFoldDB" id="A0A852PKL5"/>
<accession>A0A852PKL5</accession>
<dbReference type="Proteomes" id="UP000590599">
    <property type="component" value="Unassembled WGS sequence"/>
</dbReference>
<comment type="caution">
    <text evidence="1">The sequence shown here is derived from an EMBL/GenBank/DDBJ whole genome shotgun (WGS) entry which is preliminary data.</text>
</comment>
<dbReference type="EMBL" id="JACBKA010000043">
    <property type="protein sequence ID" value="NYA28216.1"/>
    <property type="molecule type" value="Genomic_DNA"/>
</dbReference>
<gene>
    <name evidence="1" type="ORF">HZI69_10325</name>
</gene>
<organism evidence="1 2">
    <name type="scientific">Haemophilus haemolyticus</name>
    <dbReference type="NCBI Taxonomy" id="726"/>
    <lineage>
        <taxon>Bacteria</taxon>
        <taxon>Pseudomonadati</taxon>
        <taxon>Pseudomonadota</taxon>
        <taxon>Gammaproteobacteria</taxon>
        <taxon>Pasteurellales</taxon>
        <taxon>Pasteurellaceae</taxon>
        <taxon>Haemophilus</taxon>
    </lineage>
</organism>
<protein>
    <submittedName>
        <fullName evidence="1">Uncharacterized protein</fullName>
    </submittedName>
</protein>
<proteinExistence type="predicted"/>
<sequence>MEKSLNSTTNSVISFNKINFNSFSSSPGWVGYFYARDLTMQSVIQMSSKMIESFFKDSINDFFLLTALAYDDSASIPEFSDLEVSYYESIYNKAKEMGVLIPYNGLIEDFYEDNKYPFPANIMSLSFDKKDILSFCELSMAYKYNKVVGDHCFLINPTLKIALYPHEDIGYGCISLSDDCSKAIEFLNFCSKDDKFEVVFSENINHLAASKTMLKEC</sequence>
<evidence type="ECO:0000313" key="2">
    <source>
        <dbReference type="Proteomes" id="UP000590599"/>
    </source>
</evidence>
<evidence type="ECO:0000313" key="1">
    <source>
        <dbReference type="EMBL" id="NYA28216.1"/>
    </source>
</evidence>
<name>A0A852PKL5_HAEHA</name>